<dbReference type="InterPro" id="IPR007858">
    <property type="entry name" value="Dpy-30_motif"/>
</dbReference>
<name>A0A024GEQ9_9STRA</name>
<dbReference type="InterPro" id="IPR049630">
    <property type="entry name" value="DYDC-like_DD"/>
</dbReference>
<organism evidence="1 2">
    <name type="scientific">Albugo candida</name>
    <dbReference type="NCBI Taxonomy" id="65357"/>
    <lineage>
        <taxon>Eukaryota</taxon>
        <taxon>Sar</taxon>
        <taxon>Stramenopiles</taxon>
        <taxon>Oomycota</taxon>
        <taxon>Peronosporomycetes</taxon>
        <taxon>Albuginales</taxon>
        <taxon>Albuginaceae</taxon>
        <taxon>Albugo</taxon>
    </lineage>
</organism>
<accession>A0A024GEQ9</accession>
<dbReference type="CDD" id="cd22966">
    <property type="entry name" value="DD_DYDC-like"/>
    <property type="match status" value="1"/>
</dbReference>
<dbReference type="AlphaFoldDB" id="A0A024GEQ9"/>
<evidence type="ECO:0000313" key="2">
    <source>
        <dbReference type="Proteomes" id="UP000053237"/>
    </source>
</evidence>
<dbReference type="EMBL" id="CAIX01000093">
    <property type="protein sequence ID" value="CCI45256.1"/>
    <property type="molecule type" value="Genomic_DNA"/>
</dbReference>
<dbReference type="Pfam" id="PF05186">
    <property type="entry name" value="Dpy-30"/>
    <property type="match status" value="1"/>
</dbReference>
<dbReference type="Proteomes" id="UP000053237">
    <property type="component" value="Unassembled WGS sequence"/>
</dbReference>
<comment type="caution">
    <text evidence="1">The sequence shown here is derived from an EMBL/GenBank/DDBJ whole genome shotgun (WGS) entry which is preliminary data.</text>
</comment>
<evidence type="ECO:0000313" key="1">
    <source>
        <dbReference type="EMBL" id="CCI45256.1"/>
    </source>
</evidence>
<dbReference type="InParanoid" id="A0A024GEQ9"/>
<keyword evidence="2" id="KW-1185">Reference proteome</keyword>
<dbReference type="Gene3D" id="1.20.890.10">
    <property type="entry name" value="cAMP-dependent protein kinase regulatory subunit, dimerization-anchoring domain"/>
    <property type="match status" value="1"/>
</dbReference>
<evidence type="ECO:0008006" key="3">
    <source>
        <dbReference type="Google" id="ProtNLM"/>
    </source>
</evidence>
<protein>
    <recommendedName>
        <fullName evidence="3">RIIa domain-containing protein</fullName>
    </recommendedName>
</protein>
<reference evidence="1 2" key="1">
    <citation type="submission" date="2012-05" db="EMBL/GenBank/DDBJ databases">
        <title>Recombination and specialization in a pathogen metapopulation.</title>
        <authorList>
            <person name="Gardiner A."/>
            <person name="Kemen E."/>
            <person name="Schultz-Larsen T."/>
            <person name="MacLean D."/>
            <person name="Van Oosterhout C."/>
            <person name="Jones J.D.G."/>
        </authorList>
    </citation>
    <scope>NUCLEOTIDE SEQUENCE [LARGE SCALE GENOMIC DNA]</scope>
    <source>
        <strain evidence="1 2">Ac Nc2</strain>
    </source>
</reference>
<sequence>MSDMEQCDLLHSVINYPLTEAFKQLAIVQPNDPVEYLGKYLLRYDENIAKKERLHLVSQEGSIATKRKDPLEEEIAIRNDCDYKERFERTIKREQLEMETDTISMLYDVILSWLIQYTDAEEAYIGKLMVHKDGSSTLRWIASSKKSSSLLINRHTKENECSVTFDACKKLSQESGEHSKDDSASNQFPAFIHIENVLREPKMFFYGIPKIGAYLTRALSYPSHLHADVYNELEPTSPHTKDETVVISVDTMGQARAFSAQNIDTYLSITDLFIERLEKVEHRLYLDEIDQKEAKKVEWKAFFDAMQTGISVNDENIVRDVQGLSEHAKTIKESEMKFAFLTAIFRENTKLLSQVSSWSVPPKSASFSVINSSCVLLGYPFSETNVTAHEKPEWSILAKCFGESQLQCKLEAVSNDEEFLNAKKCSQAASFLYDKENDREITEADLESEQNEAAMFMHRWIVAGLKRRELLSAEIQLEQENNV</sequence>
<proteinExistence type="predicted"/>
<gene>
    <name evidence="1" type="ORF">BN9_061290</name>
</gene>
<dbReference type="OrthoDB" id="432281at2759"/>